<feature type="transmembrane region" description="Helical" evidence="1">
    <location>
        <begin position="12"/>
        <end position="34"/>
    </location>
</feature>
<accession>Q01NU0</accession>
<keyword evidence="1" id="KW-1133">Transmembrane helix</keyword>
<dbReference type="PROSITE" id="PS00409">
    <property type="entry name" value="PROKAR_NTER_METHYL"/>
    <property type="match status" value="1"/>
</dbReference>
<dbReference type="SUPFAM" id="SSF54523">
    <property type="entry name" value="Pili subunits"/>
    <property type="match status" value="1"/>
</dbReference>
<dbReference type="STRING" id="234267.Acid_7782"/>
<dbReference type="EMBL" id="CP000473">
    <property type="protein sequence ID" value="ABJ88680.1"/>
    <property type="molecule type" value="Genomic_DNA"/>
</dbReference>
<evidence type="ECO:0000256" key="1">
    <source>
        <dbReference type="SAM" id="Phobius"/>
    </source>
</evidence>
<keyword evidence="1" id="KW-0472">Membrane</keyword>
<keyword evidence="1" id="KW-0812">Transmembrane</keyword>
<protein>
    <recommendedName>
        <fullName evidence="3">General secretion pathway protein I</fullName>
    </recommendedName>
</protein>
<dbReference type="HOGENOM" id="CLU_1757635_0_0_0"/>
<evidence type="ECO:0000313" key="2">
    <source>
        <dbReference type="EMBL" id="ABJ88680.1"/>
    </source>
</evidence>
<reference evidence="2" key="1">
    <citation type="submission" date="2006-10" db="EMBL/GenBank/DDBJ databases">
        <title>Complete sequence of Solibacter usitatus Ellin6076.</title>
        <authorList>
            <consortium name="US DOE Joint Genome Institute"/>
            <person name="Copeland A."/>
            <person name="Lucas S."/>
            <person name="Lapidus A."/>
            <person name="Barry K."/>
            <person name="Detter J.C."/>
            <person name="Glavina del Rio T."/>
            <person name="Hammon N."/>
            <person name="Israni S."/>
            <person name="Dalin E."/>
            <person name="Tice H."/>
            <person name="Pitluck S."/>
            <person name="Thompson L.S."/>
            <person name="Brettin T."/>
            <person name="Bruce D."/>
            <person name="Han C."/>
            <person name="Tapia R."/>
            <person name="Gilna P."/>
            <person name="Schmutz J."/>
            <person name="Larimer F."/>
            <person name="Land M."/>
            <person name="Hauser L."/>
            <person name="Kyrpides N."/>
            <person name="Mikhailova N."/>
            <person name="Janssen P.H."/>
            <person name="Kuske C.R."/>
            <person name="Richardson P."/>
        </authorList>
    </citation>
    <scope>NUCLEOTIDE SEQUENCE</scope>
    <source>
        <strain evidence="2">Ellin6076</strain>
    </source>
</reference>
<dbReference type="InParanoid" id="Q01NU0"/>
<dbReference type="Pfam" id="PF07963">
    <property type="entry name" value="N_methyl"/>
    <property type="match status" value="1"/>
</dbReference>
<name>Q01NU0_SOLUE</name>
<dbReference type="eggNOG" id="COG2165">
    <property type="taxonomic scope" value="Bacteria"/>
</dbReference>
<dbReference type="AlphaFoldDB" id="Q01NU0"/>
<organism evidence="2">
    <name type="scientific">Solibacter usitatus (strain Ellin6076)</name>
    <dbReference type="NCBI Taxonomy" id="234267"/>
    <lineage>
        <taxon>Bacteria</taxon>
        <taxon>Pseudomonadati</taxon>
        <taxon>Acidobacteriota</taxon>
        <taxon>Terriglobia</taxon>
        <taxon>Bryobacterales</taxon>
        <taxon>Solibacteraceae</taxon>
        <taxon>Candidatus Solibacter</taxon>
    </lineage>
</organism>
<dbReference type="InterPro" id="IPR045584">
    <property type="entry name" value="Pilin-like"/>
</dbReference>
<dbReference type="KEGG" id="sus:Acid_7782"/>
<evidence type="ECO:0008006" key="3">
    <source>
        <dbReference type="Google" id="ProtNLM"/>
    </source>
</evidence>
<gene>
    <name evidence="2" type="ordered locus">Acid_7782</name>
</gene>
<dbReference type="NCBIfam" id="TIGR02532">
    <property type="entry name" value="IV_pilin_GFxxxE"/>
    <property type="match status" value="1"/>
</dbReference>
<proteinExistence type="predicted"/>
<sequence precursor="true">MRPPVNQRRGFTLLEMLVATTIMGLAIAGLMSGLSNSTRNAARLRDYDRIVQLSRLRMNDLLADTRTPRSVPLEGQFAPEITGGVVAGWRARVTKSESSPQPSPGDFTLDRIELEVWWMSGDTRRNFQLESYRRRALRPDDIEGEMGK</sequence>
<dbReference type="OrthoDB" id="129371at2"/>
<dbReference type="InterPro" id="IPR012902">
    <property type="entry name" value="N_methyl_site"/>
</dbReference>